<reference evidence="1" key="2">
    <citation type="submission" date="2025-09" db="UniProtKB">
        <authorList>
            <consortium name="Ensembl"/>
        </authorList>
    </citation>
    <scope>IDENTIFICATION</scope>
</reference>
<accession>A0A3Q3GNG5</accession>
<dbReference type="InterPro" id="IPR027417">
    <property type="entry name" value="P-loop_NTPase"/>
</dbReference>
<name>A0A3Q3GNG5_9LABR</name>
<keyword evidence="2" id="KW-1185">Reference proteome</keyword>
<dbReference type="Gene3D" id="3.40.50.300">
    <property type="entry name" value="P-loop containing nucleotide triphosphate hydrolases"/>
    <property type="match status" value="1"/>
</dbReference>
<proteinExistence type="predicted"/>
<dbReference type="GeneTree" id="ENSGT00940000167682"/>
<evidence type="ECO:0000313" key="2">
    <source>
        <dbReference type="Proteomes" id="UP000261660"/>
    </source>
</evidence>
<dbReference type="Proteomes" id="UP000261660">
    <property type="component" value="Unplaced"/>
</dbReference>
<dbReference type="Ensembl" id="ENSLBET00000034309.1">
    <property type="protein sequence ID" value="ENSLBEP00000032849.1"/>
    <property type="gene ID" value="ENSLBEG00000024761.1"/>
</dbReference>
<dbReference type="STRING" id="56723.ENSLBEP00000032849"/>
<dbReference type="InParanoid" id="A0A3Q3GNG5"/>
<evidence type="ECO:0000313" key="1">
    <source>
        <dbReference type="Ensembl" id="ENSLBEP00000032849.1"/>
    </source>
</evidence>
<organism evidence="1 2">
    <name type="scientific">Labrus bergylta</name>
    <name type="common">ballan wrasse</name>
    <dbReference type="NCBI Taxonomy" id="56723"/>
    <lineage>
        <taxon>Eukaryota</taxon>
        <taxon>Metazoa</taxon>
        <taxon>Chordata</taxon>
        <taxon>Craniata</taxon>
        <taxon>Vertebrata</taxon>
        <taxon>Euteleostomi</taxon>
        <taxon>Actinopterygii</taxon>
        <taxon>Neopterygii</taxon>
        <taxon>Teleostei</taxon>
        <taxon>Neoteleostei</taxon>
        <taxon>Acanthomorphata</taxon>
        <taxon>Eupercaria</taxon>
        <taxon>Labriformes</taxon>
        <taxon>Labridae</taxon>
        <taxon>Labrus</taxon>
    </lineage>
</organism>
<reference evidence="1" key="1">
    <citation type="submission" date="2025-08" db="UniProtKB">
        <authorList>
            <consortium name="Ensembl"/>
        </authorList>
    </citation>
    <scope>IDENTIFICATION</scope>
</reference>
<dbReference type="AlphaFoldDB" id="A0A3Q3GNG5"/>
<protein>
    <submittedName>
        <fullName evidence="1">Uncharacterized protein</fullName>
    </submittedName>
</protein>
<sequence length="111" mass="12367">MIVGSSGTPQFLLTNAILGREEFPEDTTTISDSRKYIGELAGRRVAVVNAPNIYDKDISRPKRKRELRRSKCLCIPDNMQGGVSAESAIVKSTTHRQNTHTLLHLLSTHHL</sequence>